<organism evidence="1 2">
    <name type="scientific">Saprolegnia diclina (strain VS20)</name>
    <dbReference type="NCBI Taxonomy" id="1156394"/>
    <lineage>
        <taxon>Eukaryota</taxon>
        <taxon>Sar</taxon>
        <taxon>Stramenopiles</taxon>
        <taxon>Oomycota</taxon>
        <taxon>Saprolegniomycetes</taxon>
        <taxon>Saprolegniales</taxon>
        <taxon>Saprolegniaceae</taxon>
        <taxon>Saprolegnia</taxon>
    </lineage>
</organism>
<dbReference type="OrthoDB" id="10612409at2759"/>
<protein>
    <submittedName>
        <fullName evidence="1">Uncharacterized protein</fullName>
    </submittedName>
</protein>
<proteinExistence type="predicted"/>
<dbReference type="InParanoid" id="T0QQG8"/>
<sequence>MATRPKARRLPAAMELSPRLAENGRRKASFFGVGGLKRRILTTEYVAHLRKSTRAYLQRTAANDAPIFCEVCKVAFASEQKRHSHVSFSTLHALNVKEATALEKKTTKLAALDDESELPVTPRLLYHSSKLLLKTNTMLECSLYAQAPAGKRTYQRYVLVCTNLDLQKALPPIYVNGDLVDAMMVDETTKCATEVNVLLQTTARSSVGDWFMKRLVYAADPPSVALQRHPSDMSPIPLVSGPPTVVGVDSGLVRSKKPRLVSANTFFRKRDQVQSESAGAAVERQTATAHAEKAQSALSAYYGYNTQSHHRPRALPELDGLGTITSALETMVVTPPP</sequence>
<dbReference type="Proteomes" id="UP000030762">
    <property type="component" value="Unassembled WGS sequence"/>
</dbReference>
<accession>T0QQG8</accession>
<dbReference type="GeneID" id="19946512"/>
<dbReference type="RefSeq" id="XP_008609742.1">
    <property type="nucleotide sequence ID" value="XM_008611520.1"/>
</dbReference>
<evidence type="ECO:0000313" key="1">
    <source>
        <dbReference type="EMBL" id="EQC36961.1"/>
    </source>
</evidence>
<keyword evidence="2" id="KW-1185">Reference proteome</keyword>
<dbReference type="AlphaFoldDB" id="T0QQG8"/>
<evidence type="ECO:0000313" key="2">
    <source>
        <dbReference type="Proteomes" id="UP000030762"/>
    </source>
</evidence>
<reference evidence="1 2" key="1">
    <citation type="submission" date="2012-04" db="EMBL/GenBank/DDBJ databases">
        <title>The Genome Sequence of Saprolegnia declina VS20.</title>
        <authorList>
            <consortium name="The Broad Institute Genome Sequencing Platform"/>
            <person name="Russ C."/>
            <person name="Nusbaum C."/>
            <person name="Tyler B."/>
            <person name="van West P."/>
            <person name="Dieguez-Uribeondo J."/>
            <person name="de Bruijn I."/>
            <person name="Tripathy S."/>
            <person name="Jiang R."/>
            <person name="Young S.K."/>
            <person name="Zeng Q."/>
            <person name="Gargeya S."/>
            <person name="Fitzgerald M."/>
            <person name="Haas B."/>
            <person name="Abouelleil A."/>
            <person name="Alvarado L."/>
            <person name="Arachchi H.M."/>
            <person name="Berlin A."/>
            <person name="Chapman S.B."/>
            <person name="Goldberg J."/>
            <person name="Griggs A."/>
            <person name="Gujja S."/>
            <person name="Hansen M."/>
            <person name="Howarth C."/>
            <person name="Imamovic A."/>
            <person name="Larimer J."/>
            <person name="McCowen C."/>
            <person name="Montmayeur A."/>
            <person name="Murphy C."/>
            <person name="Neiman D."/>
            <person name="Pearson M."/>
            <person name="Priest M."/>
            <person name="Roberts A."/>
            <person name="Saif S."/>
            <person name="Shea T."/>
            <person name="Sisk P."/>
            <person name="Sykes S."/>
            <person name="Wortman J."/>
            <person name="Nusbaum C."/>
            <person name="Birren B."/>
        </authorList>
    </citation>
    <scope>NUCLEOTIDE SEQUENCE [LARGE SCALE GENOMIC DNA]</scope>
    <source>
        <strain evidence="1 2">VS20</strain>
    </source>
</reference>
<dbReference type="VEuPathDB" id="FungiDB:SDRG_05785"/>
<gene>
    <name evidence="1" type="ORF">SDRG_05785</name>
</gene>
<dbReference type="EMBL" id="JH767146">
    <property type="protein sequence ID" value="EQC36961.1"/>
    <property type="molecule type" value="Genomic_DNA"/>
</dbReference>
<name>T0QQG8_SAPDV</name>